<sequence length="257" mass="27797">MKLQHDITGSDTGLPVLLVHGLFGQGRNLGAIARRLADTRRVVTVDLRNHGDSPHSDDNSYAALAGDLAELIEDLGGKVDLAGHSMGGKASMVLAQTRPELLRKLAVLDIAPIAYSHSQNHLVEAMQAMDLTGLDRRSTANHRLAERIEAPGLRAFLLQSLDLKTDPARWRLNLPVLHEQMCDVTGWPDDVPRQEFDGPALFVAGAESDYVDPAGEAAIRAYFPQGRIIRLKGAGHWLHADAPQAVADTLIAFFGAA</sequence>
<dbReference type="STRING" id="364199.SAMN04489858_103400"/>
<dbReference type="InterPro" id="IPR000639">
    <property type="entry name" value="Epox_hydrolase-like"/>
</dbReference>
<name>A0A1I0CP87_9RHOB</name>
<dbReference type="PANTHER" id="PTHR46118:SF4">
    <property type="entry name" value="PROTEIN ABHD11"/>
    <property type="match status" value="1"/>
</dbReference>
<dbReference type="InterPro" id="IPR000073">
    <property type="entry name" value="AB_hydrolase_1"/>
</dbReference>
<feature type="domain" description="AB hydrolase-1" evidence="2">
    <location>
        <begin position="15"/>
        <end position="243"/>
    </location>
</feature>
<evidence type="ECO:0000259" key="2">
    <source>
        <dbReference type="Pfam" id="PF00561"/>
    </source>
</evidence>
<evidence type="ECO:0000256" key="1">
    <source>
        <dbReference type="ARBA" id="ARBA00022801"/>
    </source>
</evidence>
<evidence type="ECO:0000313" key="4">
    <source>
        <dbReference type="Proteomes" id="UP000199180"/>
    </source>
</evidence>
<dbReference type="PRINTS" id="PR00412">
    <property type="entry name" value="EPOXHYDRLASE"/>
</dbReference>
<dbReference type="OrthoDB" id="9808398at2"/>
<dbReference type="InterPro" id="IPR029058">
    <property type="entry name" value="AB_hydrolase_fold"/>
</dbReference>
<dbReference type="GO" id="GO:0016787">
    <property type="term" value="F:hydrolase activity"/>
    <property type="evidence" value="ECO:0007669"/>
    <property type="project" value="UniProtKB-KW"/>
</dbReference>
<dbReference type="Proteomes" id="UP000199180">
    <property type="component" value="Unassembled WGS sequence"/>
</dbReference>
<keyword evidence="1" id="KW-0378">Hydrolase</keyword>
<dbReference type="Pfam" id="PF00561">
    <property type="entry name" value="Abhydrolase_1"/>
    <property type="match status" value="1"/>
</dbReference>
<dbReference type="AlphaFoldDB" id="A0A1I0CP87"/>
<dbReference type="EMBL" id="FOHO01000003">
    <property type="protein sequence ID" value="SET21494.1"/>
    <property type="molecule type" value="Genomic_DNA"/>
</dbReference>
<dbReference type="Gene3D" id="3.40.50.1820">
    <property type="entry name" value="alpha/beta hydrolase"/>
    <property type="match status" value="1"/>
</dbReference>
<gene>
    <name evidence="3" type="ORF">SAMN04489858_103400</name>
</gene>
<accession>A0A1I0CP87</accession>
<protein>
    <submittedName>
        <fullName evidence="3">Pimeloyl-ACP methyl ester carboxylesterase</fullName>
    </submittedName>
</protein>
<dbReference type="RefSeq" id="WP_090733441.1">
    <property type="nucleotide sequence ID" value="NZ_FOHO01000003.1"/>
</dbReference>
<organism evidence="3 4">
    <name type="scientific">Paracoccus homiensis</name>
    <dbReference type="NCBI Taxonomy" id="364199"/>
    <lineage>
        <taxon>Bacteria</taxon>
        <taxon>Pseudomonadati</taxon>
        <taxon>Pseudomonadota</taxon>
        <taxon>Alphaproteobacteria</taxon>
        <taxon>Rhodobacterales</taxon>
        <taxon>Paracoccaceae</taxon>
        <taxon>Paracoccus</taxon>
    </lineage>
</organism>
<dbReference type="SUPFAM" id="SSF53474">
    <property type="entry name" value="alpha/beta-Hydrolases"/>
    <property type="match status" value="1"/>
</dbReference>
<proteinExistence type="predicted"/>
<evidence type="ECO:0000313" key="3">
    <source>
        <dbReference type="EMBL" id="SET21494.1"/>
    </source>
</evidence>
<dbReference type="PANTHER" id="PTHR46118">
    <property type="entry name" value="PROTEIN ABHD11"/>
    <property type="match status" value="1"/>
</dbReference>
<reference evidence="3 4" key="1">
    <citation type="submission" date="2016-10" db="EMBL/GenBank/DDBJ databases">
        <authorList>
            <person name="de Groot N.N."/>
        </authorList>
    </citation>
    <scope>NUCLEOTIDE SEQUENCE [LARGE SCALE GENOMIC DNA]</scope>
    <source>
        <strain evidence="3 4">DSM 17862</strain>
    </source>
</reference>
<keyword evidence="4" id="KW-1185">Reference proteome</keyword>